<dbReference type="InterPro" id="IPR000515">
    <property type="entry name" value="MetI-like"/>
</dbReference>
<evidence type="ECO:0000259" key="8">
    <source>
        <dbReference type="PROSITE" id="PS50928"/>
    </source>
</evidence>
<name>A0AAX0B8M5_CLOBE</name>
<dbReference type="AlphaFoldDB" id="A0AAX0B8M5"/>
<dbReference type="PANTHER" id="PTHR30193">
    <property type="entry name" value="ABC TRANSPORTER PERMEASE PROTEIN"/>
    <property type="match status" value="1"/>
</dbReference>
<dbReference type="EMBL" id="JABSWW010000001">
    <property type="protein sequence ID" value="NRT91326.1"/>
    <property type="molecule type" value="Genomic_DNA"/>
</dbReference>
<comment type="caution">
    <text evidence="9">The sequence shown here is derived from an EMBL/GenBank/DDBJ whole genome shotgun (WGS) entry which is preliminary data.</text>
</comment>
<evidence type="ECO:0000256" key="3">
    <source>
        <dbReference type="ARBA" id="ARBA00022475"/>
    </source>
</evidence>
<evidence type="ECO:0000256" key="7">
    <source>
        <dbReference type="RuleBase" id="RU363032"/>
    </source>
</evidence>
<dbReference type="SUPFAM" id="SSF160964">
    <property type="entry name" value="MalF N-terminal region-like"/>
    <property type="match status" value="1"/>
</dbReference>
<feature type="transmembrane region" description="Helical" evidence="7">
    <location>
        <begin position="122"/>
        <end position="142"/>
    </location>
</feature>
<comment type="subcellular location">
    <subcellularLocation>
        <location evidence="1 7">Cell membrane</location>
        <topology evidence="1 7">Multi-pass membrane protein</topology>
    </subcellularLocation>
</comment>
<keyword evidence="9" id="KW-0762">Sugar transport</keyword>
<reference evidence="9" key="1">
    <citation type="submission" date="2020-05" db="EMBL/GenBank/DDBJ databases">
        <authorList>
            <person name="Brown S."/>
            <person name="Huntemann M."/>
            <person name="Clum A."/>
            <person name="Spunde A."/>
            <person name="Palaniappan K."/>
            <person name="Ritter S."/>
            <person name="Mikhailova N."/>
            <person name="Chen I.-M."/>
            <person name="Stamatis D."/>
            <person name="Reddy T."/>
            <person name="O'Malley R."/>
            <person name="Daum C."/>
            <person name="Shapiro N."/>
            <person name="Ivanova N."/>
            <person name="Kyrpides N."/>
            <person name="Woyke T."/>
        </authorList>
    </citation>
    <scope>NUCLEOTIDE SEQUENCE</scope>
    <source>
        <strain evidence="9">DJ080</strain>
    </source>
</reference>
<feature type="domain" description="ABC transmembrane type-1" evidence="8">
    <location>
        <begin position="85"/>
        <end position="299"/>
    </location>
</feature>
<dbReference type="CDD" id="cd06261">
    <property type="entry name" value="TM_PBP2"/>
    <property type="match status" value="1"/>
</dbReference>
<feature type="transmembrane region" description="Helical" evidence="7">
    <location>
        <begin position="25"/>
        <end position="48"/>
    </location>
</feature>
<dbReference type="InterPro" id="IPR035906">
    <property type="entry name" value="MetI-like_sf"/>
</dbReference>
<dbReference type="Pfam" id="PF00528">
    <property type="entry name" value="BPD_transp_1"/>
    <property type="match status" value="1"/>
</dbReference>
<keyword evidence="5 7" id="KW-1133">Transmembrane helix</keyword>
<dbReference type="GO" id="GO:0005886">
    <property type="term" value="C:plasma membrane"/>
    <property type="evidence" value="ECO:0007669"/>
    <property type="project" value="UniProtKB-SubCell"/>
</dbReference>
<comment type="similarity">
    <text evidence="7">Belongs to the binding-protein-dependent transport system permease family.</text>
</comment>
<keyword evidence="2 7" id="KW-0813">Transport</keyword>
<evidence type="ECO:0000256" key="2">
    <source>
        <dbReference type="ARBA" id="ARBA00022448"/>
    </source>
</evidence>
<dbReference type="Proteomes" id="UP001193748">
    <property type="component" value="Unassembled WGS sequence"/>
</dbReference>
<evidence type="ECO:0000313" key="9">
    <source>
        <dbReference type="EMBL" id="NRT91326.1"/>
    </source>
</evidence>
<evidence type="ECO:0000256" key="6">
    <source>
        <dbReference type="ARBA" id="ARBA00023136"/>
    </source>
</evidence>
<proteinExistence type="inferred from homology"/>
<feature type="transmembrane region" description="Helical" evidence="7">
    <location>
        <begin position="91"/>
        <end position="110"/>
    </location>
</feature>
<evidence type="ECO:0000256" key="1">
    <source>
        <dbReference type="ARBA" id="ARBA00004651"/>
    </source>
</evidence>
<accession>A0AAX0B8M5</accession>
<evidence type="ECO:0000313" key="10">
    <source>
        <dbReference type="Proteomes" id="UP001193748"/>
    </source>
</evidence>
<gene>
    <name evidence="9" type="ORF">B0H41_005005</name>
</gene>
<keyword evidence="4 7" id="KW-0812">Transmembrane</keyword>
<reference evidence="9" key="2">
    <citation type="journal article" date="2022" name="Nat. Biotechnol.">
        <title>Carbon-negative production of acetone and isopropanol by gas fermentation at industrial pilot scale.</title>
        <authorList>
            <person name="Liew F.E."/>
            <person name="Nogle R."/>
            <person name="Abdalla T."/>
            <person name="Rasor B.J."/>
            <person name="Canter C."/>
            <person name="Jensen R.O."/>
            <person name="Wang L."/>
            <person name="Strutz J."/>
            <person name="Chirania P."/>
            <person name="De Tissera S."/>
            <person name="Mueller A.P."/>
            <person name="Ruan Z."/>
            <person name="Gao A."/>
            <person name="Tran L."/>
            <person name="Engle N.L."/>
            <person name="Bromley J.C."/>
            <person name="Daniell J."/>
            <person name="Conrado R."/>
            <person name="Tschaplinski T.J."/>
            <person name="Giannone R.J."/>
            <person name="Hettich R.L."/>
            <person name="Karim A.S."/>
            <person name="Simpson S.D."/>
            <person name="Brown S.D."/>
            <person name="Leang C."/>
            <person name="Jewett M.C."/>
            <person name="Kopke M."/>
        </authorList>
    </citation>
    <scope>NUCLEOTIDE SEQUENCE</scope>
    <source>
        <strain evidence="9">DJ080</strain>
    </source>
</reference>
<dbReference type="PROSITE" id="PS50928">
    <property type="entry name" value="ABC_TM1"/>
    <property type="match status" value="1"/>
</dbReference>
<keyword evidence="3" id="KW-1003">Cell membrane</keyword>
<sequence>MVIERNTRKVTEGVKKTNRKNLRDYGWAYLMIAPTILGLIVLNIWPLIQTCYLSFTKTSGFGKNQWVGLDNYIRMFSDSSVMHAVINTLEYTVISVPVGVIISLFIAVLLNSKINGKTIYRTIYFLPMVSAPAAIAMVWRWLYSSDYGLFNYLLSLVGISGVKWLTDPNIALISVIVVGIWSTIGYNMVILLAGLQEIPKSFYEAADIDGAGPIRQFFAITFPLVSPTMFFVVVTTMISSLQVFDYIFMMIDKTNIAMEKTQSLVYLFYKYSFITNDKGYGSAIVMLLLIIILIITVIQLRLQKKWVHYQ</sequence>
<dbReference type="PANTHER" id="PTHR30193:SF37">
    <property type="entry name" value="INNER MEMBRANE ABC TRANSPORTER PERMEASE PROTEIN YCJO"/>
    <property type="match status" value="1"/>
</dbReference>
<keyword evidence="6 7" id="KW-0472">Membrane</keyword>
<protein>
    <submittedName>
        <fullName evidence="9">Multiple sugar transport system permease protein</fullName>
    </submittedName>
</protein>
<organism evidence="9 10">
    <name type="scientific">Clostridium beijerinckii</name>
    <name type="common">Clostridium MP</name>
    <dbReference type="NCBI Taxonomy" id="1520"/>
    <lineage>
        <taxon>Bacteria</taxon>
        <taxon>Bacillati</taxon>
        <taxon>Bacillota</taxon>
        <taxon>Clostridia</taxon>
        <taxon>Eubacteriales</taxon>
        <taxon>Clostridiaceae</taxon>
        <taxon>Clostridium</taxon>
    </lineage>
</organism>
<evidence type="ECO:0000256" key="5">
    <source>
        <dbReference type="ARBA" id="ARBA00022989"/>
    </source>
</evidence>
<feature type="transmembrane region" description="Helical" evidence="7">
    <location>
        <begin position="216"/>
        <end position="241"/>
    </location>
</feature>
<dbReference type="InterPro" id="IPR051393">
    <property type="entry name" value="ABC_transporter_permease"/>
</dbReference>
<dbReference type="GO" id="GO:0055085">
    <property type="term" value="P:transmembrane transport"/>
    <property type="evidence" value="ECO:0007669"/>
    <property type="project" value="InterPro"/>
</dbReference>
<evidence type="ECO:0000256" key="4">
    <source>
        <dbReference type="ARBA" id="ARBA00022692"/>
    </source>
</evidence>
<dbReference type="SUPFAM" id="SSF161098">
    <property type="entry name" value="MetI-like"/>
    <property type="match status" value="1"/>
</dbReference>
<dbReference type="Gene3D" id="1.10.3720.10">
    <property type="entry name" value="MetI-like"/>
    <property type="match status" value="1"/>
</dbReference>
<feature type="transmembrane region" description="Helical" evidence="7">
    <location>
        <begin position="280"/>
        <end position="300"/>
    </location>
</feature>
<dbReference type="RefSeq" id="WP_077842398.1">
    <property type="nucleotide sequence ID" value="NZ_CP107022.1"/>
</dbReference>
<feature type="transmembrane region" description="Helical" evidence="7">
    <location>
        <begin position="170"/>
        <end position="195"/>
    </location>
</feature>